<keyword evidence="4 5" id="KW-0694">RNA-binding</keyword>
<protein>
    <submittedName>
        <fullName evidence="7">Nop2p</fullName>
    </submittedName>
</protein>
<comment type="caution">
    <text evidence="7">The sequence shown here is derived from an EMBL/GenBank/DDBJ whole genome shotgun (WGS) entry which is preliminary data.</text>
</comment>
<dbReference type="OrthoDB" id="6093671at2759"/>
<dbReference type="HOGENOM" id="CLU_039793_0_0_1"/>
<dbReference type="Gene3D" id="3.40.50.150">
    <property type="entry name" value="Vaccinia Virus protein VP39"/>
    <property type="match status" value="1"/>
</dbReference>
<dbReference type="GO" id="GO:0003723">
    <property type="term" value="F:RNA binding"/>
    <property type="evidence" value="ECO:0007669"/>
    <property type="project" value="UniProtKB-UniRule"/>
</dbReference>
<feature type="binding site" evidence="5">
    <location>
        <position position="182"/>
    </location>
    <ligand>
        <name>S-adenosyl-L-methionine</name>
        <dbReference type="ChEBI" id="CHEBI:59789"/>
    </ligand>
</feature>
<comment type="caution">
    <text evidence="5">Lacks conserved residue(s) required for the propagation of feature annotation.</text>
</comment>
<dbReference type="STRING" id="1432141.A0A015K0I8"/>
<dbReference type="SUPFAM" id="SSF53335">
    <property type="entry name" value="S-adenosyl-L-methionine-dependent methyltransferases"/>
    <property type="match status" value="1"/>
</dbReference>
<feature type="binding site" evidence="5">
    <location>
        <position position="155"/>
    </location>
    <ligand>
        <name>S-adenosyl-L-methionine</name>
        <dbReference type="ChEBI" id="CHEBI:59789"/>
    </ligand>
</feature>
<dbReference type="SMR" id="A0A015K0I8"/>
<evidence type="ECO:0000256" key="1">
    <source>
        <dbReference type="ARBA" id="ARBA00022603"/>
    </source>
</evidence>
<dbReference type="InterPro" id="IPR029063">
    <property type="entry name" value="SAM-dependent_MTases_sf"/>
</dbReference>
<accession>A0A015K0I8</accession>
<dbReference type="Proteomes" id="UP000022910">
    <property type="component" value="Unassembled WGS sequence"/>
</dbReference>
<comment type="similarity">
    <text evidence="5">Belongs to the class I-like SAM-binding methyltransferase superfamily. RsmB/NOP family.</text>
</comment>
<evidence type="ECO:0000256" key="5">
    <source>
        <dbReference type="PROSITE-ProRule" id="PRU01023"/>
    </source>
</evidence>
<feature type="domain" description="SAM-dependent MTase RsmB/NOP-type" evidence="6">
    <location>
        <begin position="36"/>
        <end position="385"/>
    </location>
</feature>
<proteinExistence type="inferred from homology"/>
<dbReference type="InterPro" id="IPR023267">
    <property type="entry name" value="RCMT"/>
</dbReference>
<keyword evidence="8" id="KW-1185">Reference proteome</keyword>
<evidence type="ECO:0000256" key="3">
    <source>
        <dbReference type="ARBA" id="ARBA00022691"/>
    </source>
</evidence>
<evidence type="ECO:0000256" key="4">
    <source>
        <dbReference type="ARBA" id="ARBA00022884"/>
    </source>
</evidence>
<keyword evidence="3 5" id="KW-0949">S-adenosyl-L-methionine</keyword>
<dbReference type="GO" id="GO:0001510">
    <property type="term" value="P:RNA methylation"/>
    <property type="evidence" value="ECO:0007669"/>
    <property type="project" value="InterPro"/>
</dbReference>
<feature type="active site" description="Nucleophile" evidence="5">
    <location>
        <position position="314"/>
    </location>
</feature>
<dbReference type="InterPro" id="IPR049560">
    <property type="entry name" value="MeTrfase_RsmB-F_NOP2_cat"/>
</dbReference>
<keyword evidence="1 5" id="KW-0489">Methyltransferase</keyword>
<dbReference type="InterPro" id="IPR023269">
    <property type="entry name" value="RCMT_subfamily_9"/>
</dbReference>
<keyword evidence="2 5" id="KW-0808">Transferase</keyword>
<dbReference type="GO" id="GO:0008173">
    <property type="term" value="F:RNA methyltransferase activity"/>
    <property type="evidence" value="ECO:0007669"/>
    <property type="project" value="InterPro"/>
</dbReference>
<dbReference type="PROSITE" id="PS51686">
    <property type="entry name" value="SAM_MT_RSMB_NOP"/>
    <property type="match status" value="1"/>
</dbReference>
<dbReference type="PRINTS" id="PR02008">
    <property type="entry name" value="RCMTFAMILY"/>
</dbReference>
<reference evidence="7 8" key="1">
    <citation type="submission" date="2014-02" db="EMBL/GenBank/DDBJ databases">
        <title>Single nucleus genome sequencing reveals high similarity among nuclei of an endomycorrhizal fungus.</title>
        <authorList>
            <person name="Lin K."/>
            <person name="Geurts R."/>
            <person name="Zhang Z."/>
            <person name="Limpens E."/>
            <person name="Saunders D.G."/>
            <person name="Mu D."/>
            <person name="Pang E."/>
            <person name="Cao H."/>
            <person name="Cha H."/>
            <person name="Lin T."/>
            <person name="Zhou Q."/>
            <person name="Shang Y."/>
            <person name="Li Y."/>
            <person name="Ivanov S."/>
            <person name="Sharma T."/>
            <person name="Velzen R.V."/>
            <person name="Ruijter N.D."/>
            <person name="Aanen D.K."/>
            <person name="Win J."/>
            <person name="Kamoun S."/>
            <person name="Bisseling T."/>
            <person name="Huang S."/>
        </authorList>
    </citation>
    <scope>NUCLEOTIDE SEQUENCE [LARGE SCALE GENOMIC DNA]</scope>
    <source>
        <strain evidence="8">DAOM197198w</strain>
    </source>
</reference>
<evidence type="ECO:0000313" key="7">
    <source>
        <dbReference type="EMBL" id="EXX60894.1"/>
    </source>
</evidence>
<dbReference type="EMBL" id="JEMT01025830">
    <property type="protein sequence ID" value="EXX60894.1"/>
    <property type="molecule type" value="Genomic_DNA"/>
</dbReference>
<evidence type="ECO:0000259" key="6">
    <source>
        <dbReference type="PROSITE" id="PS51686"/>
    </source>
</evidence>
<dbReference type="AlphaFoldDB" id="A0A015K0I8"/>
<dbReference type="Pfam" id="PF01189">
    <property type="entry name" value="Methyltr_RsmB-F"/>
    <property type="match status" value="2"/>
</dbReference>
<dbReference type="PRINTS" id="PR02010">
    <property type="entry name" value="RCMT9"/>
</dbReference>
<dbReference type="InterPro" id="IPR001678">
    <property type="entry name" value="MeTrfase_RsmB-F_NOP2_dom"/>
</dbReference>
<feature type="binding site" evidence="5">
    <location>
        <position position="252"/>
    </location>
    <ligand>
        <name>S-adenosyl-L-methionine</name>
        <dbReference type="ChEBI" id="CHEBI:59789"/>
    </ligand>
</feature>
<dbReference type="PANTHER" id="PTHR22807">
    <property type="entry name" value="NOP2 YEAST -RELATED NOL1/NOP2/FMU SUN DOMAIN-CONTAINING"/>
    <property type="match status" value="1"/>
</dbReference>
<evidence type="ECO:0000256" key="2">
    <source>
        <dbReference type="ARBA" id="ARBA00022679"/>
    </source>
</evidence>
<dbReference type="PANTHER" id="PTHR22807:SF16">
    <property type="entry name" value="SAM-DEPENDENT MTASE RSMB_NOP-TYPE DOMAIN-CONTAINING PROTEIN"/>
    <property type="match status" value="1"/>
</dbReference>
<name>A0A015K0I8_RHIIW</name>
<gene>
    <name evidence="7" type="ORF">RirG_175730</name>
</gene>
<organism evidence="7 8">
    <name type="scientific">Rhizophagus irregularis (strain DAOM 197198w)</name>
    <name type="common">Glomus intraradices</name>
    <dbReference type="NCBI Taxonomy" id="1432141"/>
    <lineage>
        <taxon>Eukaryota</taxon>
        <taxon>Fungi</taxon>
        <taxon>Fungi incertae sedis</taxon>
        <taxon>Mucoromycota</taxon>
        <taxon>Glomeromycotina</taxon>
        <taxon>Glomeromycetes</taxon>
        <taxon>Glomerales</taxon>
        <taxon>Glomeraceae</taxon>
        <taxon>Rhizophagus</taxon>
    </lineage>
</organism>
<dbReference type="OMA" id="KYEKWGW"/>
<evidence type="ECO:0000313" key="8">
    <source>
        <dbReference type="Proteomes" id="UP000022910"/>
    </source>
</evidence>
<sequence length="388" mass="44370">MSVLSDDYVDEENSSQILSCFPPPFLQFLETNDIDPNIYTIKSLPRYICLNTHFPSSQLPSPSDLSFQLSCTRIQKVPNFPHFFSLPSVTKIANSSAYKQGKIFGIDLSSAIAIYSLDIHPNDHILDLCCAPGAKLCLISNILDNVGIGTITGVDISKNRLSVCKNLCKKYKITKVRLFLEDGTKFNVLAPSYLEPIKKMIGQLHELHINENRLKNPEDKSDKITPFWTPKILRNDPQKRDSQYLYDKVIVDAECTHDGSISHILKYEKYGWETFEKNFLNPDRLNSLWDLQRNLLRNGWSLLKPDGILVYSTCSLSKKQNEDVIEWFLANYKNARLETIPNIANLKTAPLKVNEYNNTDLFKLVRFDPIHSNTSGFFVAKIRKIKET</sequence>
<dbReference type="CDD" id="cd02440">
    <property type="entry name" value="AdoMet_MTases"/>
    <property type="match status" value="1"/>
</dbReference>